<dbReference type="Pfam" id="PF03724">
    <property type="entry name" value="META"/>
    <property type="match status" value="1"/>
</dbReference>
<feature type="domain" description="DUF306" evidence="1">
    <location>
        <begin position="5"/>
        <end position="111"/>
    </location>
</feature>
<evidence type="ECO:0000259" key="1">
    <source>
        <dbReference type="Pfam" id="PF03724"/>
    </source>
</evidence>
<dbReference type="EMBL" id="CP016179">
    <property type="protein sequence ID" value="ANO35673.1"/>
    <property type="molecule type" value="Genomic_DNA"/>
</dbReference>
<reference evidence="2 3" key="1">
    <citation type="submission" date="2016-06" db="EMBL/GenBank/DDBJ databases">
        <title>Adaptive Radiation by Waves of Gene Transfer Leads to Fine-Scale Resource Partitioning in Marine Microbes.</title>
        <authorList>
            <person name="Hehemann J.-H."/>
            <person name="Arevalo P."/>
            <person name="Datta M.S."/>
            <person name="Yu X."/>
            <person name="Corzett C."/>
            <person name="Henschel A."/>
            <person name="Preheim S.P."/>
            <person name="Timberlake S."/>
            <person name="Alm E.J."/>
            <person name="Polz M.F."/>
        </authorList>
    </citation>
    <scope>NUCLEOTIDE SEQUENCE [LARGE SCALE GENOMIC DNA]</scope>
    <source>
        <strain evidence="2 3">FF50</strain>
        <plasmid evidence="2 3">unnamed1</plasmid>
    </source>
</reference>
<evidence type="ECO:0000313" key="3">
    <source>
        <dbReference type="Proteomes" id="UP000092018"/>
    </source>
</evidence>
<dbReference type="PANTHER" id="PTHR35535">
    <property type="entry name" value="HEAT SHOCK PROTEIN HSLJ"/>
    <property type="match status" value="1"/>
</dbReference>
<accession>A0AAN1CUG4</accession>
<keyword evidence="2" id="KW-0614">Plasmid</keyword>
<evidence type="ECO:0000313" key="2">
    <source>
        <dbReference type="EMBL" id="ANO35673.1"/>
    </source>
</evidence>
<dbReference type="KEGG" id="vbr:A6E01_20525"/>
<dbReference type="InterPro" id="IPR005184">
    <property type="entry name" value="DUF306_Meta_HslJ"/>
</dbReference>
<dbReference type="Gene3D" id="2.40.128.270">
    <property type="match status" value="1"/>
</dbReference>
<dbReference type="InterPro" id="IPR053147">
    <property type="entry name" value="Hsp_HslJ-like"/>
</dbReference>
<gene>
    <name evidence="2" type="ORF">A6E01_20525</name>
</gene>
<dbReference type="InterPro" id="IPR038670">
    <property type="entry name" value="HslJ-like_sf"/>
</dbReference>
<sequence length="114" mass="12469">MSDSQNLAGKWQVTHLNGEVIVAGGEIVRPSLLITERMEVSGNAGCNNFIGRAEYEAGSFRIPHMGMTMMFCAMPAMDVESTFAGAMKSWSVVSFENETLYLDGPNGQVVLERF</sequence>
<dbReference type="Proteomes" id="UP000092018">
    <property type="component" value="Plasmid unnamed1"/>
</dbReference>
<dbReference type="AlphaFoldDB" id="A0AAN1CUG4"/>
<geneLocation type="plasmid" evidence="2 3">
    <name>unnamed1</name>
</geneLocation>
<name>A0AAN1CUG4_9VIBR</name>
<organism evidence="2 3">
    <name type="scientific">Vibrio breoganii</name>
    <dbReference type="NCBI Taxonomy" id="553239"/>
    <lineage>
        <taxon>Bacteria</taxon>
        <taxon>Pseudomonadati</taxon>
        <taxon>Pseudomonadota</taxon>
        <taxon>Gammaproteobacteria</taxon>
        <taxon>Vibrionales</taxon>
        <taxon>Vibrionaceae</taxon>
        <taxon>Vibrio</taxon>
    </lineage>
</organism>
<dbReference type="PANTHER" id="PTHR35535:SF1">
    <property type="entry name" value="HEAT SHOCK PROTEIN HSLJ"/>
    <property type="match status" value="1"/>
</dbReference>
<proteinExistence type="predicted"/>
<protein>
    <recommendedName>
        <fullName evidence="1">DUF306 domain-containing protein</fullName>
    </recommendedName>
</protein>